<evidence type="ECO:0000256" key="1">
    <source>
        <dbReference type="SAM" id="MobiDB-lite"/>
    </source>
</evidence>
<reference evidence="3 4" key="1">
    <citation type="submission" date="2020-01" db="EMBL/GenBank/DDBJ databases">
        <title>Insect and environment-associated Actinomycetes.</title>
        <authorList>
            <person name="Currrie C."/>
            <person name="Chevrette M."/>
            <person name="Carlson C."/>
            <person name="Stubbendieck R."/>
            <person name="Wendt-Pienkowski E."/>
        </authorList>
    </citation>
    <scope>NUCLEOTIDE SEQUENCE [LARGE SCALE GENOMIC DNA]</scope>
    <source>
        <strain evidence="3 4">SID14163</strain>
    </source>
</reference>
<accession>A0A7K3PKT9</accession>
<keyword evidence="2" id="KW-0732">Signal</keyword>
<feature type="region of interest" description="Disordered" evidence="1">
    <location>
        <begin position="19"/>
        <end position="104"/>
    </location>
</feature>
<evidence type="ECO:0000256" key="2">
    <source>
        <dbReference type="SAM" id="SignalP"/>
    </source>
</evidence>
<dbReference type="Proteomes" id="UP000470446">
    <property type="component" value="Unassembled WGS sequence"/>
</dbReference>
<feature type="non-terminal residue" evidence="3">
    <location>
        <position position="1"/>
    </location>
</feature>
<evidence type="ECO:0008006" key="5">
    <source>
        <dbReference type="Google" id="ProtNLM"/>
    </source>
</evidence>
<feature type="chain" id="PRO_5039056820" description="Serine/threonine protein kinase" evidence="2">
    <location>
        <begin position="21"/>
        <end position="104"/>
    </location>
</feature>
<name>A0A7K3PKT9_9ACTN</name>
<evidence type="ECO:0000313" key="4">
    <source>
        <dbReference type="Proteomes" id="UP000470446"/>
    </source>
</evidence>
<dbReference type="EMBL" id="JAAGMA010000435">
    <property type="protein sequence ID" value="NEB10533.1"/>
    <property type="molecule type" value="Genomic_DNA"/>
</dbReference>
<sequence>RVGRVLGTAAALAVALTAWSQLSSGPATPGGGPAETIGQRLEESPALPTADSGSDSDEGSGADSPTGQLAESLPPAESGAASPAVFEPAPSAIPRASTPSRAFD</sequence>
<organism evidence="3 4">
    <name type="scientific">Streptomyces coelicoflavus</name>
    <dbReference type="NCBI Taxonomy" id="285562"/>
    <lineage>
        <taxon>Bacteria</taxon>
        <taxon>Bacillati</taxon>
        <taxon>Actinomycetota</taxon>
        <taxon>Actinomycetes</taxon>
        <taxon>Kitasatosporales</taxon>
        <taxon>Streptomycetaceae</taxon>
        <taxon>Streptomyces</taxon>
    </lineage>
</organism>
<dbReference type="AlphaFoldDB" id="A0A7K3PKT9"/>
<gene>
    <name evidence="3" type="ORF">G3I32_17025</name>
</gene>
<evidence type="ECO:0000313" key="3">
    <source>
        <dbReference type="EMBL" id="NEB10533.1"/>
    </source>
</evidence>
<comment type="caution">
    <text evidence="3">The sequence shown here is derived from an EMBL/GenBank/DDBJ whole genome shotgun (WGS) entry which is preliminary data.</text>
</comment>
<feature type="signal peptide" evidence="2">
    <location>
        <begin position="1"/>
        <end position="20"/>
    </location>
</feature>
<protein>
    <recommendedName>
        <fullName evidence="5">Serine/threonine protein kinase</fullName>
    </recommendedName>
</protein>
<proteinExistence type="predicted"/>